<name>A0A099L6Q5_COLPS</name>
<accession>A0A099L6Q5</accession>
<evidence type="ECO:0000256" key="4">
    <source>
        <dbReference type="ARBA" id="ARBA00022723"/>
    </source>
</evidence>
<feature type="binding site" evidence="11">
    <location>
        <position position="82"/>
    </location>
    <ligand>
        <name>Zn(2+)</name>
        <dbReference type="ChEBI" id="CHEBI:29105"/>
        <note>catalytic</note>
    </ligand>
</feature>
<dbReference type="PANTHER" id="PTHR21327:SF18">
    <property type="entry name" value="3,4-DIHYDROXY-2-BUTANONE 4-PHOSPHATE SYNTHASE"/>
    <property type="match status" value="1"/>
</dbReference>
<comment type="caution">
    <text evidence="13">The sequence shown here is derived from an EMBL/GenBank/DDBJ whole genome shotgun (WGS) entry which is preliminary data.</text>
</comment>
<evidence type="ECO:0000256" key="9">
    <source>
        <dbReference type="ARBA" id="ARBA00043932"/>
    </source>
</evidence>
<dbReference type="Gene3D" id="3.40.50.10990">
    <property type="entry name" value="GTP cyclohydrolase II"/>
    <property type="match status" value="1"/>
</dbReference>
<dbReference type="GO" id="GO:0005525">
    <property type="term" value="F:GTP binding"/>
    <property type="evidence" value="ECO:0007669"/>
    <property type="project" value="UniProtKB-KW"/>
</dbReference>
<proteinExistence type="inferred from homology"/>
<dbReference type="GO" id="GO:0009231">
    <property type="term" value="P:riboflavin biosynthetic process"/>
    <property type="evidence" value="ECO:0007669"/>
    <property type="project" value="UniProtKB-UniRule"/>
</dbReference>
<evidence type="ECO:0000256" key="10">
    <source>
        <dbReference type="ARBA" id="ARBA00049295"/>
    </source>
</evidence>
<dbReference type="PATRIC" id="fig|28229.3.peg.315"/>
<dbReference type="GO" id="GO:0003935">
    <property type="term" value="F:GTP cyclohydrolase II activity"/>
    <property type="evidence" value="ECO:0007669"/>
    <property type="project" value="UniProtKB-UniRule"/>
</dbReference>
<feature type="binding site" evidence="11">
    <location>
        <begin position="66"/>
        <end position="70"/>
    </location>
    <ligand>
        <name>GTP</name>
        <dbReference type="ChEBI" id="CHEBI:37565"/>
    </ligand>
</feature>
<evidence type="ECO:0000259" key="12">
    <source>
        <dbReference type="Pfam" id="PF00925"/>
    </source>
</evidence>
<protein>
    <recommendedName>
        <fullName evidence="11">GTP cyclohydrolase-2</fullName>
        <ecNumber evidence="11">3.5.4.25</ecNumber>
    </recommendedName>
    <alternativeName>
        <fullName evidence="11">GTP cyclohydrolase II</fullName>
    </alternativeName>
</protein>
<keyword evidence="7 11" id="KW-0862">Zinc</keyword>
<evidence type="ECO:0000256" key="5">
    <source>
        <dbReference type="ARBA" id="ARBA00022741"/>
    </source>
</evidence>
<dbReference type="UniPathway" id="UPA00275">
    <property type="reaction ID" value="UER00400"/>
</dbReference>
<dbReference type="Proteomes" id="UP000029868">
    <property type="component" value="Unassembled WGS sequence"/>
</dbReference>
<comment type="similarity">
    <text evidence="2">In the N-terminal section; belongs to the DHBP synthase family.</text>
</comment>
<dbReference type="AlphaFoldDB" id="A0A099L6Q5"/>
<keyword evidence="6 11" id="KW-0378">Hydrolase</keyword>
<evidence type="ECO:0000256" key="7">
    <source>
        <dbReference type="ARBA" id="ARBA00022833"/>
    </source>
</evidence>
<feature type="active site" description="Proton acceptor" evidence="11">
    <location>
        <position position="142"/>
    </location>
</feature>
<dbReference type="NCBIfam" id="TIGR00505">
    <property type="entry name" value="ribA"/>
    <property type="match status" value="1"/>
</dbReference>
<feature type="binding site" evidence="11">
    <location>
        <position position="165"/>
    </location>
    <ligand>
        <name>GTP</name>
        <dbReference type="ChEBI" id="CHEBI:37565"/>
    </ligand>
</feature>
<keyword evidence="8 11" id="KW-0342">GTP-binding</keyword>
<sequence length="239" mass="26217">MDLEGHLFNPAGAKMAKVRNKVMIPIGKNDLHQAEFVSFTDLKDDKEHVALLFNNVLDKHEVPLVRVHSECLTGDIFHSARCDCGKQLDEAVETMAKTGGIILYLRQEGRGIGLYNKLDAYRLQNSGMDTFEANKALGFAHDLRDFTVATQILTTLGIKEIDLLTNNPEKVASLTQAGIIVRQAVATGIFSNKHNNDYLAAKVSVAKHTIALEGDSVGDGKENKKTTKVIDDKSKKLAS</sequence>
<feature type="binding site" evidence="11">
    <location>
        <position position="130"/>
    </location>
    <ligand>
        <name>GTP</name>
        <dbReference type="ChEBI" id="CHEBI:37565"/>
    </ligand>
</feature>
<comment type="pathway">
    <text evidence="1 11">Cofactor biosynthesis; riboflavin biosynthesis; 5-amino-6-(D-ribitylamino)uracil from GTP: step 1/4.</text>
</comment>
<dbReference type="SUPFAM" id="SSF142695">
    <property type="entry name" value="RibA-like"/>
    <property type="match status" value="1"/>
</dbReference>
<evidence type="ECO:0000313" key="13">
    <source>
        <dbReference type="EMBL" id="KGJ97568.1"/>
    </source>
</evidence>
<feature type="binding site" evidence="11">
    <location>
        <position position="84"/>
    </location>
    <ligand>
        <name>Zn(2+)</name>
        <dbReference type="ChEBI" id="CHEBI:29105"/>
        <note>catalytic</note>
    </ligand>
</feature>
<feature type="binding site" evidence="11">
    <location>
        <position position="71"/>
    </location>
    <ligand>
        <name>Zn(2+)</name>
        <dbReference type="ChEBI" id="CHEBI:29105"/>
        <note>catalytic</note>
    </ligand>
</feature>
<organism evidence="13 14">
    <name type="scientific">Colwellia psychrerythraea</name>
    <name type="common">Vibrio psychroerythus</name>
    <dbReference type="NCBI Taxonomy" id="28229"/>
    <lineage>
        <taxon>Bacteria</taxon>
        <taxon>Pseudomonadati</taxon>
        <taxon>Pseudomonadota</taxon>
        <taxon>Gammaproteobacteria</taxon>
        <taxon>Alteromonadales</taxon>
        <taxon>Colwelliaceae</taxon>
        <taxon>Colwellia</taxon>
    </lineage>
</organism>
<comment type="similarity">
    <text evidence="11">Belongs to the GTP cyclohydrolase II family.</text>
</comment>
<dbReference type="GO" id="GO:0008270">
    <property type="term" value="F:zinc ion binding"/>
    <property type="evidence" value="ECO:0007669"/>
    <property type="project" value="UniProtKB-UniRule"/>
</dbReference>
<keyword evidence="5 11" id="KW-0547">Nucleotide-binding</keyword>
<dbReference type="PANTHER" id="PTHR21327">
    <property type="entry name" value="GTP CYCLOHYDROLASE II-RELATED"/>
    <property type="match status" value="1"/>
</dbReference>
<dbReference type="InterPro" id="IPR036144">
    <property type="entry name" value="RibA-like_sf"/>
</dbReference>
<evidence type="ECO:0000256" key="11">
    <source>
        <dbReference type="HAMAP-Rule" id="MF_00179"/>
    </source>
</evidence>
<feature type="binding site" evidence="11">
    <location>
        <position position="170"/>
    </location>
    <ligand>
        <name>GTP</name>
        <dbReference type="ChEBI" id="CHEBI:37565"/>
    </ligand>
</feature>
<feature type="binding site" evidence="11">
    <location>
        <position position="87"/>
    </location>
    <ligand>
        <name>GTP</name>
        <dbReference type="ChEBI" id="CHEBI:37565"/>
    </ligand>
</feature>
<evidence type="ECO:0000256" key="2">
    <source>
        <dbReference type="ARBA" id="ARBA00005520"/>
    </source>
</evidence>
<dbReference type="EC" id="3.5.4.25" evidence="11"/>
<dbReference type="InterPro" id="IPR000926">
    <property type="entry name" value="RibA"/>
</dbReference>
<feature type="binding site" evidence="11">
    <location>
        <begin position="108"/>
        <end position="110"/>
    </location>
    <ligand>
        <name>GTP</name>
        <dbReference type="ChEBI" id="CHEBI:37565"/>
    </ligand>
</feature>
<reference evidence="13 14" key="1">
    <citation type="submission" date="2014-08" db="EMBL/GenBank/DDBJ databases">
        <title>Genomic and Phenotypic Diversity of Colwellia psychrerythraea strains from Disparate Marine Basins.</title>
        <authorList>
            <person name="Techtmann S.M."/>
            <person name="Stelling S.C."/>
            <person name="Utturkar S.M."/>
            <person name="Alshibli N."/>
            <person name="Harris A."/>
            <person name="Brown S.D."/>
            <person name="Hazen T.C."/>
        </authorList>
    </citation>
    <scope>NUCLEOTIDE SEQUENCE [LARGE SCALE GENOMIC DNA]</scope>
    <source>
        <strain evidence="13 14">GAB14E</strain>
    </source>
</reference>
<dbReference type="GO" id="GO:0005829">
    <property type="term" value="C:cytosol"/>
    <property type="evidence" value="ECO:0007669"/>
    <property type="project" value="TreeGrafter"/>
</dbReference>
<evidence type="ECO:0000256" key="8">
    <source>
        <dbReference type="ARBA" id="ARBA00023134"/>
    </source>
</evidence>
<evidence type="ECO:0000256" key="3">
    <source>
        <dbReference type="ARBA" id="ARBA00022619"/>
    </source>
</evidence>
<feature type="domain" description="GTP cyclohydrolase II" evidence="12">
    <location>
        <begin position="33"/>
        <end position="185"/>
    </location>
</feature>
<keyword evidence="4 11" id="KW-0479">Metal-binding</keyword>
<evidence type="ECO:0000256" key="6">
    <source>
        <dbReference type="ARBA" id="ARBA00022801"/>
    </source>
</evidence>
<dbReference type="NCBIfam" id="NF001591">
    <property type="entry name" value="PRK00393.1"/>
    <property type="match status" value="1"/>
</dbReference>
<comment type="function">
    <text evidence="9 11">Catalyzes the conversion of GTP to 2,5-diamino-6-ribosylamino-4(3H)-pyrimidinone 5'-phosphate (DARP), formate and pyrophosphate.</text>
</comment>
<dbReference type="Pfam" id="PF00925">
    <property type="entry name" value="GTP_cyclohydro2"/>
    <property type="match status" value="1"/>
</dbReference>
<evidence type="ECO:0000256" key="1">
    <source>
        <dbReference type="ARBA" id="ARBA00004853"/>
    </source>
</evidence>
<keyword evidence="3 11" id="KW-0686">Riboflavin biosynthesis</keyword>
<feature type="active site" description="Nucleophile" evidence="11">
    <location>
        <position position="144"/>
    </location>
</feature>
<gene>
    <name evidence="11" type="primary">ribA</name>
    <name evidence="13" type="ORF">GAB14E_1157</name>
</gene>
<dbReference type="InterPro" id="IPR032677">
    <property type="entry name" value="GTP_cyclohydro_II"/>
</dbReference>
<dbReference type="HAMAP" id="MF_00179">
    <property type="entry name" value="RibA"/>
    <property type="match status" value="1"/>
</dbReference>
<comment type="cofactor">
    <cofactor evidence="11">
        <name>Zn(2+)</name>
        <dbReference type="ChEBI" id="CHEBI:29105"/>
    </cofactor>
    <text evidence="11">Binds 1 zinc ion per subunit.</text>
</comment>
<dbReference type="CDD" id="cd00641">
    <property type="entry name" value="GTP_cyclohydro2"/>
    <property type="match status" value="1"/>
</dbReference>
<dbReference type="FunFam" id="3.40.50.10990:FF:000001">
    <property type="entry name" value="Riboflavin biosynthesis protein RibBA"/>
    <property type="match status" value="1"/>
</dbReference>
<dbReference type="EMBL" id="JQEC01000002">
    <property type="protein sequence ID" value="KGJ97568.1"/>
    <property type="molecule type" value="Genomic_DNA"/>
</dbReference>
<comment type="catalytic activity">
    <reaction evidence="10 11">
        <text>GTP + 4 H2O = 2,5-diamino-6-hydroxy-4-(5-phosphoribosylamino)-pyrimidine + formate + 2 phosphate + 3 H(+)</text>
        <dbReference type="Rhea" id="RHEA:23704"/>
        <dbReference type="ChEBI" id="CHEBI:15377"/>
        <dbReference type="ChEBI" id="CHEBI:15378"/>
        <dbReference type="ChEBI" id="CHEBI:15740"/>
        <dbReference type="ChEBI" id="CHEBI:37565"/>
        <dbReference type="ChEBI" id="CHEBI:43474"/>
        <dbReference type="ChEBI" id="CHEBI:58614"/>
        <dbReference type="EC" id="3.5.4.25"/>
    </reaction>
</comment>
<evidence type="ECO:0000313" key="14">
    <source>
        <dbReference type="Proteomes" id="UP000029868"/>
    </source>
</evidence>